<dbReference type="Gene3D" id="3.40.250.10">
    <property type="entry name" value="Rhodanese-like domain"/>
    <property type="match status" value="1"/>
</dbReference>
<dbReference type="PANTHER" id="PTHR43031">
    <property type="entry name" value="FAD-DEPENDENT OXIDOREDUCTASE"/>
    <property type="match status" value="1"/>
</dbReference>
<sequence>MQEIMTFISNHPVLSLSALIIFVLIVVIEFIRARQKALSLTPSQATQLINRENAVVIDVRANDLYRKGHIVGAVSLPAQEILETPKKVEKFRAKPIIVVCGAGVESQKVAALLQKQGYNAYSLTGGMRAWDSADMPVVKE</sequence>
<evidence type="ECO:0000313" key="3">
    <source>
        <dbReference type="EMBL" id="RDI41696.1"/>
    </source>
</evidence>
<name>A0A370GER4_9COXI</name>
<dbReference type="GO" id="GO:0016740">
    <property type="term" value="F:transferase activity"/>
    <property type="evidence" value="ECO:0007669"/>
    <property type="project" value="UniProtKB-KW"/>
</dbReference>
<proteinExistence type="predicted"/>
<dbReference type="SUPFAM" id="SSF52821">
    <property type="entry name" value="Rhodanese/Cell cycle control phosphatase"/>
    <property type="match status" value="1"/>
</dbReference>
<feature type="transmembrane region" description="Helical" evidence="1">
    <location>
        <begin position="12"/>
        <end position="31"/>
    </location>
</feature>
<dbReference type="RefSeq" id="WP_114834866.1">
    <property type="nucleotide sequence ID" value="NZ_LR699114.1"/>
</dbReference>
<dbReference type="PANTHER" id="PTHR43031:SF18">
    <property type="entry name" value="RHODANESE-RELATED SULFURTRANSFERASES"/>
    <property type="match status" value="1"/>
</dbReference>
<evidence type="ECO:0000313" key="4">
    <source>
        <dbReference type="Proteomes" id="UP000254720"/>
    </source>
</evidence>
<keyword evidence="1" id="KW-0812">Transmembrane</keyword>
<keyword evidence="1" id="KW-1133">Transmembrane helix</keyword>
<dbReference type="CDD" id="cd00158">
    <property type="entry name" value="RHOD"/>
    <property type="match status" value="1"/>
</dbReference>
<dbReference type="InterPro" id="IPR050229">
    <property type="entry name" value="GlpE_sulfurtransferase"/>
</dbReference>
<dbReference type="Pfam" id="PF00581">
    <property type="entry name" value="Rhodanese"/>
    <property type="match status" value="1"/>
</dbReference>
<dbReference type="OrthoDB" id="9808735at2"/>
<keyword evidence="4" id="KW-1185">Reference proteome</keyword>
<dbReference type="InterPro" id="IPR036873">
    <property type="entry name" value="Rhodanese-like_dom_sf"/>
</dbReference>
<dbReference type="EMBL" id="QQAX01000018">
    <property type="protein sequence ID" value="RDI41696.1"/>
    <property type="molecule type" value="Genomic_DNA"/>
</dbReference>
<dbReference type="SMART" id="SM00450">
    <property type="entry name" value="RHOD"/>
    <property type="match status" value="1"/>
</dbReference>
<protein>
    <submittedName>
        <fullName evidence="3">Rhodanese-related sulfurtransferase</fullName>
    </submittedName>
</protein>
<reference evidence="3 4" key="1">
    <citation type="submission" date="2018-07" db="EMBL/GenBank/DDBJ databases">
        <title>Genomic Encyclopedia of Type Strains, Phase IV (KMG-IV): sequencing the most valuable type-strain genomes for metagenomic binning, comparative biology and taxonomic classification.</title>
        <authorList>
            <person name="Goeker M."/>
        </authorList>
    </citation>
    <scope>NUCLEOTIDE SEQUENCE [LARGE SCALE GENOMIC DNA]</scope>
    <source>
        <strain evidence="3 4">DSM 16500</strain>
    </source>
</reference>
<keyword evidence="1" id="KW-0472">Membrane</keyword>
<organism evidence="3 4">
    <name type="scientific">Aquicella lusitana</name>
    <dbReference type="NCBI Taxonomy" id="254246"/>
    <lineage>
        <taxon>Bacteria</taxon>
        <taxon>Pseudomonadati</taxon>
        <taxon>Pseudomonadota</taxon>
        <taxon>Gammaproteobacteria</taxon>
        <taxon>Legionellales</taxon>
        <taxon>Coxiellaceae</taxon>
        <taxon>Aquicella</taxon>
    </lineage>
</organism>
<dbReference type="InterPro" id="IPR001763">
    <property type="entry name" value="Rhodanese-like_dom"/>
</dbReference>
<gene>
    <name evidence="3" type="ORF">C8D86_11819</name>
</gene>
<keyword evidence="3" id="KW-0808">Transferase</keyword>
<accession>A0A370GER4</accession>
<comment type="caution">
    <text evidence="3">The sequence shown here is derived from an EMBL/GenBank/DDBJ whole genome shotgun (WGS) entry which is preliminary data.</text>
</comment>
<dbReference type="AlphaFoldDB" id="A0A370GER4"/>
<dbReference type="Proteomes" id="UP000254720">
    <property type="component" value="Unassembled WGS sequence"/>
</dbReference>
<dbReference type="PROSITE" id="PS50206">
    <property type="entry name" value="RHODANESE_3"/>
    <property type="match status" value="1"/>
</dbReference>
<feature type="domain" description="Rhodanese" evidence="2">
    <location>
        <begin position="50"/>
        <end position="139"/>
    </location>
</feature>
<evidence type="ECO:0000259" key="2">
    <source>
        <dbReference type="PROSITE" id="PS50206"/>
    </source>
</evidence>
<evidence type="ECO:0000256" key="1">
    <source>
        <dbReference type="SAM" id="Phobius"/>
    </source>
</evidence>